<dbReference type="GeneID" id="30990807"/>
<proteinExistence type="predicted"/>
<gene>
    <name evidence="1" type="ORF">BN1211_4232</name>
    <name evidence="2" type="ORF">CYBJADRAFT_172920</name>
</gene>
<dbReference type="OrthoDB" id="412286at2759"/>
<evidence type="ECO:0000313" key="1">
    <source>
        <dbReference type="EMBL" id="CEP23607.1"/>
    </source>
</evidence>
<accession>A0A1E4S223</accession>
<accession>A0A0H5C6T7</accession>
<dbReference type="EMBL" id="KV453930">
    <property type="protein sequence ID" value="ODV73510.1"/>
    <property type="molecule type" value="Genomic_DNA"/>
</dbReference>
<evidence type="ECO:0000313" key="3">
    <source>
        <dbReference type="Proteomes" id="UP000038830"/>
    </source>
</evidence>
<protein>
    <submittedName>
        <fullName evidence="1">Uncharacterized protein</fullName>
    </submittedName>
</protein>
<dbReference type="RefSeq" id="XP_020070549.1">
    <property type="nucleotide sequence ID" value="XM_020216411.1"/>
</dbReference>
<dbReference type="OMA" id="IAEWAQT"/>
<dbReference type="Proteomes" id="UP000094389">
    <property type="component" value="Unassembled WGS sequence"/>
</dbReference>
<reference evidence="2 4" key="3">
    <citation type="journal article" date="2016" name="Proc. Natl. Acad. Sci. U.S.A.">
        <title>Comparative genomics of biotechnologically important yeasts.</title>
        <authorList>
            <person name="Riley R."/>
            <person name="Haridas S."/>
            <person name="Wolfe K.H."/>
            <person name="Lopes M.R."/>
            <person name="Hittinger C.T."/>
            <person name="Goeker M."/>
            <person name="Salamov A.A."/>
            <person name="Wisecaver J.H."/>
            <person name="Long T.M."/>
            <person name="Calvey C.H."/>
            <person name="Aerts A.L."/>
            <person name="Barry K.W."/>
            <person name="Choi C."/>
            <person name="Clum A."/>
            <person name="Coughlan A.Y."/>
            <person name="Deshpande S."/>
            <person name="Douglass A.P."/>
            <person name="Hanson S.J."/>
            <person name="Klenk H.-P."/>
            <person name="LaButti K.M."/>
            <person name="Lapidus A."/>
            <person name="Lindquist E.A."/>
            <person name="Lipzen A.M."/>
            <person name="Meier-Kolthoff J.P."/>
            <person name="Ohm R.A."/>
            <person name="Otillar R.P."/>
            <person name="Pangilinan J.L."/>
            <person name="Peng Y."/>
            <person name="Rokas A."/>
            <person name="Rosa C.A."/>
            <person name="Scheuner C."/>
            <person name="Sibirny A.A."/>
            <person name="Slot J.C."/>
            <person name="Stielow J.B."/>
            <person name="Sun H."/>
            <person name="Kurtzman C.P."/>
            <person name="Blackwell M."/>
            <person name="Grigoriev I.V."/>
            <person name="Jeffries T.W."/>
        </authorList>
    </citation>
    <scope>NUCLEOTIDE SEQUENCE [LARGE SCALE GENOMIC DNA]</scope>
    <source>
        <strain evidence="4">ATCC 18201 / CBS 1600 / BCRC 20928 / JCM 3617 / NBRC 0987 / NRRL Y-1542</strain>
        <strain evidence="2">NRRL Y-1542</strain>
    </source>
</reference>
<dbReference type="AlphaFoldDB" id="A0A0H5C6T7"/>
<evidence type="ECO:0000313" key="4">
    <source>
        <dbReference type="Proteomes" id="UP000094389"/>
    </source>
</evidence>
<organism evidence="1 3">
    <name type="scientific">Cyberlindnera jadinii (strain ATCC 18201 / CBS 1600 / BCRC 20928 / JCM 3617 / NBRC 0987 / NRRL Y-1542)</name>
    <name type="common">Torula yeast</name>
    <name type="synonym">Candida utilis</name>
    <dbReference type="NCBI Taxonomy" id="983966"/>
    <lineage>
        <taxon>Eukaryota</taxon>
        <taxon>Fungi</taxon>
        <taxon>Dikarya</taxon>
        <taxon>Ascomycota</taxon>
        <taxon>Saccharomycotina</taxon>
        <taxon>Saccharomycetes</taxon>
        <taxon>Phaffomycetales</taxon>
        <taxon>Phaffomycetaceae</taxon>
        <taxon>Cyberlindnera</taxon>
    </lineage>
</organism>
<reference evidence="3" key="2">
    <citation type="journal article" date="2015" name="J. Biotechnol.">
        <title>The structure of the Cyberlindnera jadinii genome and its relation to Candida utilis analyzed by the occurrence of single nucleotide polymorphisms.</title>
        <authorList>
            <person name="Rupp O."/>
            <person name="Brinkrolf K."/>
            <person name="Buerth C."/>
            <person name="Kunigo M."/>
            <person name="Schneider J."/>
            <person name="Jaenicke S."/>
            <person name="Goesmann A."/>
            <person name="Puehler A."/>
            <person name="Jaeger K.-E."/>
            <person name="Ernst J.F."/>
        </authorList>
    </citation>
    <scope>NUCLEOTIDE SEQUENCE [LARGE SCALE GENOMIC DNA]</scope>
    <source>
        <strain evidence="3">ATCC 18201 / CBS 1600 / BCRC 20928 / JCM 3617 / NBRC 0987 / NRRL Y-1542</strain>
    </source>
</reference>
<reference evidence="1" key="1">
    <citation type="submission" date="2014-12" db="EMBL/GenBank/DDBJ databases">
        <authorList>
            <person name="Jaenicke S."/>
        </authorList>
    </citation>
    <scope>NUCLEOTIDE SEQUENCE [LARGE SCALE GENOMIC DNA]</scope>
    <source>
        <strain evidence="1">CBS1600</strain>
    </source>
</reference>
<sequence length="172" mass="20011">MELRSDDLQPVAQLANALNDVLEESHWRTEALYETLDRIGALSKIPIAKQRLDQHGGCLNRDEDESTRLHKENMELMVEIQRQEYIGKKWDTILKQNTDLLDSMVSWLQENSDSESLSELRQKIQFVQNSSERSRELLLKKAEVAQQDAERMLEIVQVLQSLLDKDISTFNK</sequence>
<evidence type="ECO:0000313" key="2">
    <source>
        <dbReference type="EMBL" id="ODV73510.1"/>
    </source>
</evidence>
<dbReference type="EMBL" id="CDQK01000004">
    <property type="protein sequence ID" value="CEP23607.1"/>
    <property type="molecule type" value="Genomic_DNA"/>
</dbReference>
<name>A0A0H5C6T7_CYBJN</name>
<dbReference type="Proteomes" id="UP000038830">
    <property type="component" value="Unassembled WGS sequence"/>
</dbReference>
<keyword evidence="4" id="KW-1185">Reference proteome</keyword>